<dbReference type="InterPro" id="IPR010730">
    <property type="entry name" value="HET"/>
</dbReference>
<reference evidence="3 4" key="1">
    <citation type="submission" date="2024-09" db="EMBL/GenBank/DDBJ databases">
        <title>Itraconazole resistance in Madurella fahalii resulting from another homologue of gene encoding cytochrome P450 14-alpha sterol demethylase (CYP51).</title>
        <authorList>
            <person name="Yoshioka I."/>
            <person name="Fahal A.H."/>
            <person name="Kaneko S."/>
            <person name="Yaguchi T."/>
        </authorList>
    </citation>
    <scope>NUCLEOTIDE SEQUENCE [LARGE SCALE GENOMIC DNA]</scope>
    <source>
        <strain evidence="3 4">IFM 68171</strain>
    </source>
</reference>
<evidence type="ECO:0000313" key="3">
    <source>
        <dbReference type="EMBL" id="GAB1314601.1"/>
    </source>
</evidence>
<evidence type="ECO:0000313" key="4">
    <source>
        <dbReference type="Proteomes" id="UP001628179"/>
    </source>
</evidence>
<dbReference type="EMBL" id="BAAFSV010000002">
    <property type="protein sequence ID" value="GAB1314601.1"/>
    <property type="molecule type" value="Genomic_DNA"/>
</dbReference>
<sequence>MRDIIPLARHLGFRYIWIDALCIIQDNPADWQEQATAMTAIYQGCSLNIAVADSQSCDAGATRTPQRNSVRLGTASSSSSTQGSNAEVVVVCEPKFPSDYSPDSSLLSTRGWVFQETLVSIATLFVCHHSLYWDCCSRSCRQGVKHDLLVPISGSGMAKFETPKGSWASNVRRLSQITSSAASAASAASTQGERVRPKMRAPANPLWALYPWVSQVSERRLTVPKDKLPVLSGLVSRMVAATGATYVAGLWKEDIVLGLLWHVERGSPSERHNDRAPPWSWASVDGRVKWLWCVSVNAKNPAVAALGANGLEVLDVVVDEVFPGSFGEVRGGRITAIGTLYDKTQLAGQLSCFWDEKHKVANGPQPKRYFLQITYIEAQWVSIGKPEGAFWHTFLIIERTDGKRENEFRRVGYAHDQDKWSAQYGSGERKQITLV</sequence>
<gene>
    <name evidence="3" type="ORF">MFIFM68171_04811</name>
</gene>
<comment type="caution">
    <text evidence="3">The sequence shown here is derived from an EMBL/GenBank/DDBJ whole genome shotgun (WGS) entry which is preliminary data.</text>
</comment>
<dbReference type="Pfam" id="PF06985">
    <property type="entry name" value="HET"/>
    <property type="match status" value="1"/>
</dbReference>
<feature type="domain" description="Heterokaryon incompatibility" evidence="2">
    <location>
        <begin position="2"/>
        <end position="116"/>
    </location>
</feature>
<dbReference type="Proteomes" id="UP001628179">
    <property type="component" value="Unassembled WGS sequence"/>
</dbReference>
<dbReference type="PANTHER" id="PTHR33112:SF13">
    <property type="entry name" value="HETEROKARYON INCOMPATIBILITY DOMAIN-CONTAINING PROTEIN"/>
    <property type="match status" value="1"/>
</dbReference>
<evidence type="ECO:0000259" key="2">
    <source>
        <dbReference type="Pfam" id="PF06985"/>
    </source>
</evidence>
<name>A0ABQ0GA43_9PEZI</name>
<feature type="region of interest" description="Disordered" evidence="1">
    <location>
        <begin position="61"/>
        <end position="81"/>
    </location>
</feature>
<protein>
    <recommendedName>
        <fullName evidence="2">Heterokaryon incompatibility domain-containing protein</fullName>
    </recommendedName>
</protein>
<keyword evidence="4" id="KW-1185">Reference proteome</keyword>
<organism evidence="3 4">
    <name type="scientific">Madurella fahalii</name>
    <dbReference type="NCBI Taxonomy" id="1157608"/>
    <lineage>
        <taxon>Eukaryota</taxon>
        <taxon>Fungi</taxon>
        <taxon>Dikarya</taxon>
        <taxon>Ascomycota</taxon>
        <taxon>Pezizomycotina</taxon>
        <taxon>Sordariomycetes</taxon>
        <taxon>Sordariomycetidae</taxon>
        <taxon>Sordariales</taxon>
        <taxon>Sordariales incertae sedis</taxon>
        <taxon>Madurella</taxon>
    </lineage>
</organism>
<dbReference type="PANTHER" id="PTHR33112">
    <property type="entry name" value="DOMAIN PROTEIN, PUTATIVE-RELATED"/>
    <property type="match status" value="1"/>
</dbReference>
<proteinExistence type="predicted"/>
<dbReference type="GeneID" id="98175554"/>
<evidence type="ECO:0000256" key="1">
    <source>
        <dbReference type="SAM" id="MobiDB-lite"/>
    </source>
</evidence>
<dbReference type="RefSeq" id="XP_070916332.1">
    <property type="nucleotide sequence ID" value="XM_071060231.1"/>
</dbReference>
<accession>A0ABQ0GA43</accession>